<dbReference type="Proteomes" id="UP000377595">
    <property type="component" value="Unassembled WGS sequence"/>
</dbReference>
<evidence type="ECO:0000313" key="2">
    <source>
        <dbReference type="Proteomes" id="UP000377595"/>
    </source>
</evidence>
<dbReference type="PIRSF" id="PIRSF017393">
    <property type="entry name" value="MTase_SAV2177"/>
    <property type="match status" value="1"/>
</dbReference>
<dbReference type="InterPro" id="IPR029063">
    <property type="entry name" value="SAM-dependent_MTases_sf"/>
</dbReference>
<dbReference type="RefSeq" id="WP_281361734.1">
    <property type="nucleotide sequence ID" value="NZ_BAAAHM010000010.1"/>
</dbReference>
<keyword evidence="2" id="KW-1185">Reference proteome</keyword>
<organism evidence="1 2">
    <name type="scientific">Acrocarpospora pleiomorpha</name>
    <dbReference type="NCBI Taxonomy" id="90975"/>
    <lineage>
        <taxon>Bacteria</taxon>
        <taxon>Bacillati</taxon>
        <taxon>Actinomycetota</taxon>
        <taxon>Actinomycetes</taxon>
        <taxon>Streptosporangiales</taxon>
        <taxon>Streptosporangiaceae</taxon>
        <taxon>Acrocarpospora</taxon>
    </lineage>
</organism>
<proteinExistence type="predicted"/>
<dbReference type="Gene3D" id="3.40.50.150">
    <property type="entry name" value="Vaccinia Virus protein VP39"/>
    <property type="match status" value="1"/>
</dbReference>
<sequence>MADELEFDPQIDTSVPHSARMWNYWLGGKDHYPVDREAGDQFRDAFPDIVAIARLSRHLLARMVGYLAGEAGVRQFLDIGTGLPTVDNTHTLAQRVDPAARVVYVDNDPLVLAHARALLVGTPEGATHYIDADLRDPNRILEAAAGTLDFDQPVALMLMGILGYVQDKEDPYGIVKRLLDPLPRGSYLAMWDGSNVVTGPALDEAQENLNASAAMPPYTLRNREQMAGFFDGLEMVDPGIVSITLWRPDPDPFGPPAEVDGLCGVGRKP</sequence>
<name>A0A5M3Y1C2_9ACTN</name>
<evidence type="ECO:0008006" key="3">
    <source>
        <dbReference type="Google" id="ProtNLM"/>
    </source>
</evidence>
<dbReference type="Pfam" id="PF04672">
    <property type="entry name" value="Methyltransf_19"/>
    <property type="match status" value="1"/>
</dbReference>
<accession>A0A5M3Y1C2</accession>
<dbReference type="EMBL" id="BLAF01000108">
    <property type="protein sequence ID" value="GES27084.1"/>
    <property type="molecule type" value="Genomic_DNA"/>
</dbReference>
<gene>
    <name evidence="1" type="ORF">Aple_099830</name>
</gene>
<dbReference type="InterPro" id="IPR006764">
    <property type="entry name" value="SAM_dep_MeTrfase_SAV2177_type"/>
</dbReference>
<dbReference type="SUPFAM" id="SSF53335">
    <property type="entry name" value="S-adenosyl-L-methionine-dependent methyltransferases"/>
    <property type="match status" value="1"/>
</dbReference>
<evidence type="ECO:0000313" key="1">
    <source>
        <dbReference type="EMBL" id="GES27084.1"/>
    </source>
</evidence>
<comment type="caution">
    <text evidence="1">The sequence shown here is derived from an EMBL/GenBank/DDBJ whole genome shotgun (WGS) entry which is preliminary data.</text>
</comment>
<dbReference type="AlphaFoldDB" id="A0A5M3Y1C2"/>
<reference evidence="1 2" key="1">
    <citation type="submission" date="2019-10" db="EMBL/GenBank/DDBJ databases">
        <title>Whole genome shotgun sequence of Acrocarpospora pleiomorpha NBRC 16267.</title>
        <authorList>
            <person name="Ichikawa N."/>
            <person name="Kimura A."/>
            <person name="Kitahashi Y."/>
            <person name="Komaki H."/>
            <person name="Oguchi A."/>
        </authorList>
    </citation>
    <scope>NUCLEOTIDE SEQUENCE [LARGE SCALE GENOMIC DNA]</scope>
    <source>
        <strain evidence="1 2">NBRC 16267</strain>
    </source>
</reference>
<protein>
    <recommendedName>
        <fullName evidence="3">S-adenosyl methyltransferase</fullName>
    </recommendedName>
</protein>